<evidence type="ECO:0000256" key="1">
    <source>
        <dbReference type="SAM" id="MobiDB-lite"/>
    </source>
</evidence>
<reference evidence="3 4" key="2">
    <citation type="journal article" date="2017" name="Nature">
        <title>The Apostasia genome and the evolution of orchids.</title>
        <authorList>
            <person name="Zhang G.Q."/>
            <person name="Liu K.W."/>
            <person name="Li Z."/>
            <person name="Lohaus R."/>
            <person name="Hsiao Y.Y."/>
            <person name="Niu S.C."/>
            <person name="Wang J.Y."/>
            <person name="Lin Y.C."/>
            <person name="Xu Q."/>
            <person name="Chen L.J."/>
            <person name="Yoshida K."/>
            <person name="Fujiwara S."/>
            <person name="Wang Z.W."/>
            <person name="Zhang Y.Q."/>
            <person name="Mitsuda N."/>
            <person name="Wang M."/>
            <person name="Liu G.H."/>
            <person name="Pecoraro L."/>
            <person name="Huang H.X."/>
            <person name="Xiao X.J."/>
            <person name="Lin M."/>
            <person name="Wu X.Y."/>
            <person name="Wu W.L."/>
            <person name="Chen Y.Y."/>
            <person name="Chang S.B."/>
            <person name="Sakamoto S."/>
            <person name="Ohme-Takagi M."/>
            <person name="Yagi M."/>
            <person name="Zeng S.J."/>
            <person name="Shen C.Y."/>
            <person name="Yeh C.M."/>
            <person name="Luo Y.B."/>
            <person name="Tsai W.C."/>
            <person name="Van de Peer Y."/>
            <person name="Liu Z.J."/>
        </authorList>
    </citation>
    <scope>NUCLEOTIDE SEQUENCE [LARGE SCALE GENOMIC DNA]</scope>
    <source>
        <tissue evidence="3">The whole plant</tissue>
    </source>
</reference>
<dbReference type="AlphaFoldDB" id="A0A2I0WCC4"/>
<dbReference type="SMART" id="SM00401">
    <property type="entry name" value="ZnF_GATA"/>
    <property type="match status" value="1"/>
</dbReference>
<reference evidence="3 4" key="1">
    <citation type="journal article" date="2016" name="Sci. Rep.">
        <title>The Dendrobium catenatum Lindl. genome sequence provides insights into polysaccharide synthase, floral development and adaptive evolution.</title>
        <authorList>
            <person name="Zhang G.Q."/>
            <person name="Xu Q."/>
            <person name="Bian C."/>
            <person name="Tsai W.C."/>
            <person name="Yeh C.M."/>
            <person name="Liu K.W."/>
            <person name="Yoshida K."/>
            <person name="Zhang L.S."/>
            <person name="Chang S.B."/>
            <person name="Chen F."/>
            <person name="Shi Y."/>
            <person name="Su Y.Y."/>
            <person name="Zhang Y.Q."/>
            <person name="Chen L.J."/>
            <person name="Yin Y."/>
            <person name="Lin M."/>
            <person name="Huang H."/>
            <person name="Deng H."/>
            <person name="Wang Z.W."/>
            <person name="Zhu S.L."/>
            <person name="Zhao X."/>
            <person name="Deng C."/>
            <person name="Niu S.C."/>
            <person name="Huang J."/>
            <person name="Wang M."/>
            <person name="Liu G.H."/>
            <person name="Yang H.J."/>
            <person name="Xiao X.J."/>
            <person name="Hsiao Y.Y."/>
            <person name="Wu W.L."/>
            <person name="Chen Y.Y."/>
            <person name="Mitsuda N."/>
            <person name="Ohme-Takagi M."/>
            <person name="Luo Y.B."/>
            <person name="Van de Peer Y."/>
            <person name="Liu Z.J."/>
        </authorList>
    </citation>
    <scope>NUCLEOTIDE SEQUENCE [LARGE SCALE GENOMIC DNA]</scope>
    <source>
        <tissue evidence="3">The whole plant</tissue>
    </source>
</reference>
<dbReference type="Pfam" id="PF00320">
    <property type="entry name" value="GATA"/>
    <property type="match status" value="1"/>
</dbReference>
<dbReference type="EMBL" id="KZ502753">
    <property type="protein sequence ID" value="PKU73304.1"/>
    <property type="molecule type" value="Genomic_DNA"/>
</dbReference>
<keyword evidence="4" id="KW-1185">Reference proteome</keyword>
<proteinExistence type="predicted"/>
<name>A0A2I0WCC4_9ASPA</name>
<dbReference type="GO" id="GO:0006355">
    <property type="term" value="P:regulation of DNA-templated transcription"/>
    <property type="evidence" value="ECO:0007669"/>
    <property type="project" value="InterPro"/>
</dbReference>
<dbReference type="GO" id="GO:0008270">
    <property type="term" value="F:zinc ion binding"/>
    <property type="evidence" value="ECO:0007669"/>
    <property type="project" value="InterPro"/>
</dbReference>
<evidence type="ECO:0000313" key="4">
    <source>
        <dbReference type="Proteomes" id="UP000233837"/>
    </source>
</evidence>
<dbReference type="CDD" id="cd00202">
    <property type="entry name" value="ZnF_GATA"/>
    <property type="match status" value="1"/>
</dbReference>
<dbReference type="InterPro" id="IPR044589">
    <property type="entry name" value="GATA26/27"/>
</dbReference>
<gene>
    <name evidence="3" type="primary">GATA26</name>
    <name evidence="3" type="ORF">MA16_Dca010994</name>
</gene>
<evidence type="ECO:0000313" key="3">
    <source>
        <dbReference type="EMBL" id="PKU73304.1"/>
    </source>
</evidence>
<dbReference type="PANTHER" id="PTHR46855">
    <property type="entry name" value="OSJNBB0038F03.10 PROTEIN"/>
    <property type="match status" value="1"/>
</dbReference>
<feature type="region of interest" description="Disordered" evidence="1">
    <location>
        <begin position="33"/>
        <end position="72"/>
    </location>
</feature>
<dbReference type="Gene3D" id="3.30.50.10">
    <property type="entry name" value="Erythroid Transcription Factor GATA-1, subunit A"/>
    <property type="match status" value="1"/>
</dbReference>
<evidence type="ECO:0000259" key="2">
    <source>
        <dbReference type="SMART" id="SM00401"/>
    </source>
</evidence>
<sequence>MGRFFGPEPDRFGSTQPDCFGFVPPEFSARPHAIRSSDCPAARDGSGRWRGSGSGADNAGQTPGGDETRAGGDVTQVVEHLTCVTWVGDATPSRASDVTISGRRYAVTWAKFSIFSSSFSFLPSFPISFSLSGLVELQPELLVLLADNLFPDTPLWRNGPPEKPVLCNACGSRWRTKGTLVNYTPLHAREPINWEEPKFAKVKIIYSKPKVEKLQKRKKMIGVVENKYEISLSETLEEDASSGPAISYSESCAHFGNTDANDWTGYILLLAFGIWIVDDDIIKYFAHLTYISYTFLGSAQSNAWDSLVPSKKRSVIRPKHSSVEKLTKDLYSIWHEQQSSNISGTSDDDLLFEDENPIGSVEIGHGGVLLRHPWSKAVEEESEASSLPLYDKLVCDASRPSSLPINIETKRTNFSSASMNKLKISTAHLAQENATRVRFSPDILNMLQSRDSLLWSAKLEGVVSFEVFMKHLTNDEQQYLMKYLPSIDTAEPTDSYQFLESFSHFKQLLQEGLFDLTFLQMSVEECSTLKRLVLLNLTQSRWVQLYKQLKEKKQKQVTGAKIDERGKDFYDHSNVTPTKRRCESENQHLLESKVTTMRSPKQVHRYISTSPPFRKSRKSREEPTQAIYDAEDIVDNEGTCFSPRSLFTSPPYRSSMLQSTDESSDHDLLINVHVVVVVVYSVEGSK</sequence>
<dbReference type="SUPFAM" id="SSF57716">
    <property type="entry name" value="Glucocorticoid receptor-like (DNA-binding domain)"/>
    <property type="match status" value="1"/>
</dbReference>
<dbReference type="InterPro" id="IPR000679">
    <property type="entry name" value="Znf_GATA"/>
</dbReference>
<dbReference type="STRING" id="906689.A0A2I0WCC4"/>
<accession>A0A2I0WCC4</accession>
<dbReference type="Proteomes" id="UP000233837">
    <property type="component" value="Unassembled WGS sequence"/>
</dbReference>
<dbReference type="InterPro" id="IPR013088">
    <property type="entry name" value="Znf_NHR/GATA"/>
</dbReference>
<dbReference type="GO" id="GO:0043565">
    <property type="term" value="F:sequence-specific DNA binding"/>
    <property type="evidence" value="ECO:0007669"/>
    <property type="project" value="InterPro"/>
</dbReference>
<organism evidence="3 4">
    <name type="scientific">Dendrobium catenatum</name>
    <dbReference type="NCBI Taxonomy" id="906689"/>
    <lineage>
        <taxon>Eukaryota</taxon>
        <taxon>Viridiplantae</taxon>
        <taxon>Streptophyta</taxon>
        <taxon>Embryophyta</taxon>
        <taxon>Tracheophyta</taxon>
        <taxon>Spermatophyta</taxon>
        <taxon>Magnoliopsida</taxon>
        <taxon>Liliopsida</taxon>
        <taxon>Asparagales</taxon>
        <taxon>Orchidaceae</taxon>
        <taxon>Epidendroideae</taxon>
        <taxon>Malaxideae</taxon>
        <taxon>Dendrobiinae</taxon>
        <taxon>Dendrobium</taxon>
    </lineage>
</organism>
<feature type="domain" description="GATA-type" evidence="2">
    <location>
        <begin position="152"/>
        <end position="191"/>
    </location>
</feature>
<protein>
    <submittedName>
        <fullName evidence="3">GATA transcription factor 26</fullName>
    </submittedName>
</protein>
<dbReference type="PANTHER" id="PTHR46855:SF1">
    <property type="entry name" value="GATA TRANSCRIPTION FACTOR 26"/>
    <property type="match status" value="1"/>
</dbReference>